<keyword evidence="5" id="KW-0902">Two-component regulatory system</keyword>
<comment type="caution">
    <text evidence="8">The sequence shown here is derived from an EMBL/GenBank/DDBJ whole genome shotgun (WGS) entry which is preliminary data.</text>
</comment>
<evidence type="ECO:0000256" key="3">
    <source>
        <dbReference type="ARBA" id="ARBA00022679"/>
    </source>
</evidence>
<evidence type="ECO:0000256" key="5">
    <source>
        <dbReference type="ARBA" id="ARBA00023012"/>
    </source>
</evidence>
<evidence type="ECO:0000256" key="2">
    <source>
        <dbReference type="ARBA" id="ARBA00012438"/>
    </source>
</evidence>
<dbReference type="Proteomes" id="UP000753802">
    <property type="component" value="Unassembled WGS sequence"/>
</dbReference>
<keyword evidence="9" id="KW-1185">Reference proteome</keyword>
<protein>
    <recommendedName>
        <fullName evidence="2">histidine kinase</fullName>
        <ecNumber evidence="2">2.7.13.3</ecNumber>
    </recommendedName>
</protein>
<dbReference type="RefSeq" id="WP_161819704.1">
    <property type="nucleotide sequence ID" value="NZ_JAACJS010000015.1"/>
</dbReference>
<evidence type="ECO:0000256" key="4">
    <source>
        <dbReference type="ARBA" id="ARBA00022777"/>
    </source>
</evidence>
<keyword evidence="4" id="KW-0418">Kinase</keyword>
<evidence type="ECO:0000259" key="7">
    <source>
        <dbReference type="PROSITE" id="PS50109"/>
    </source>
</evidence>
<accession>A0ABW9ZY28</accession>
<dbReference type="InterPro" id="IPR050482">
    <property type="entry name" value="Sensor_HK_TwoCompSys"/>
</dbReference>
<keyword evidence="3" id="KW-0808">Transferase</keyword>
<dbReference type="CDD" id="cd16917">
    <property type="entry name" value="HATPase_UhpB-NarQ-NarX-like"/>
    <property type="match status" value="1"/>
</dbReference>
<proteinExistence type="predicted"/>
<dbReference type="InterPro" id="IPR005467">
    <property type="entry name" value="His_kinase_dom"/>
</dbReference>
<feature type="transmembrane region" description="Helical" evidence="6">
    <location>
        <begin position="12"/>
        <end position="34"/>
    </location>
</feature>
<feature type="domain" description="Histidine kinase" evidence="7">
    <location>
        <begin position="177"/>
        <end position="270"/>
    </location>
</feature>
<name>A0ABW9ZY28_9BACT</name>
<reference evidence="8 9" key="1">
    <citation type="submission" date="2020-01" db="EMBL/GenBank/DDBJ databases">
        <title>Genome analysis.</title>
        <authorList>
            <person name="Wu S."/>
            <person name="Wang G."/>
        </authorList>
    </citation>
    <scope>NUCLEOTIDE SEQUENCE [LARGE SCALE GENOMIC DNA]</scope>
    <source>
        <strain evidence="8 9">SYL130</strain>
    </source>
</reference>
<dbReference type="Pfam" id="PF02518">
    <property type="entry name" value="HATPase_c"/>
    <property type="match status" value="1"/>
</dbReference>
<gene>
    <name evidence="8" type="ORF">GWC95_15940</name>
</gene>
<evidence type="ECO:0000313" key="8">
    <source>
        <dbReference type="EMBL" id="NCI51420.1"/>
    </source>
</evidence>
<evidence type="ECO:0000256" key="6">
    <source>
        <dbReference type="SAM" id="Phobius"/>
    </source>
</evidence>
<evidence type="ECO:0000256" key="1">
    <source>
        <dbReference type="ARBA" id="ARBA00000085"/>
    </source>
</evidence>
<dbReference type="EC" id="2.7.13.3" evidence="2"/>
<comment type="catalytic activity">
    <reaction evidence="1">
        <text>ATP + protein L-histidine = ADP + protein N-phospho-L-histidine.</text>
        <dbReference type="EC" id="2.7.13.3"/>
    </reaction>
</comment>
<dbReference type="EMBL" id="JAACJS010000015">
    <property type="protein sequence ID" value="NCI51420.1"/>
    <property type="molecule type" value="Genomic_DNA"/>
</dbReference>
<dbReference type="SMART" id="SM00387">
    <property type="entry name" value="HATPase_c"/>
    <property type="match status" value="1"/>
</dbReference>
<dbReference type="PROSITE" id="PS50109">
    <property type="entry name" value="HIS_KIN"/>
    <property type="match status" value="1"/>
</dbReference>
<dbReference type="PANTHER" id="PTHR24421">
    <property type="entry name" value="NITRATE/NITRITE SENSOR PROTEIN NARX-RELATED"/>
    <property type="match status" value="1"/>
</dbReference>
<dbReference type="PANTHER" id="PTHR24421:SF10">
    <property type="entry name" value="NITRATE_NITRITE SENSOR PROTEIN NARQ"/>
    <property type="match status" value="1"/>
</dbReference>
<dbReference type="Gene3D" id="3.30.565.10">
    <property type="entry name" value="Histidine kinase-like ATPase, C-terminal domain"/>
    <property type="match status" value="1"/>
</dbReference>
<evidence type="ECO:0000313" key="9">
    <source>
        <dbReference type="Proteomes" id="UP000753802"/>
    </source>
</evidence>
<keyword evidence="6" id="KW-0812">Transmembrane</keyword>
<organism evidence="8 9">
    <name type="scientific">Sediminibacterium roseum</name>
    <dbReference type="NCBI Taxonomy" id="1978412"/>
    <lineage>
        <taxon>Bacteria</taxon>
        <taxon>Pseudomonadati</taxon>
        <taxon>Bacteroidota</taxon>
        <taxon>Chitinophagia</taxon>
        <taxon>Chitinophagales</taxon>
        <taxon>Chitinophagaceae</taxon>
        <taxon>Sediminibacterium</taxon>
    </lineage>
</organism>
<keyword evidence="6" id="KW-0472">Membrane</keyword>
<dbReference type="SUPFAM" id="SSF55874">
    <property type="entry name" value="ATPase domain of HSP90 chaperone/DNA topoisomerase II/histidine kinase"/>
    <property type="match status" value="1"/>
</dbReference>
<keyword evidence="6" id="KW-1133">Transmembrane helix</keyword>
<dbReference type="InterPro" id="IPR003594">
    <property type="entry name" value="HATPase_dom"/>
</dbReference>
<dbReference type="InterPro" id="IPR036890">
    <property type="entry name" value="HATPase_C_sf"/>
</dbReference>
<sequence length="273" mass="30391">MPQQEYPEFFILTAVTIVIAVLLVGFIVTIFLLYQRKKLVQEKQVQSMRAAFEKELLQTKLEIQEDVLKNISMEIHDNIGQIMLLTNVNISILQTMPLPDGAPELIKETKLMLSKATEDISQLSRSLNSDRITEIGVFAAITHELKLMSQKGLFQSAIINQNHIDGKSLPKETQLLLFRMFQEMCNNIIKHAKATLVTISVEENESGLQLSVKDNGIGFEFNPAAGEQSAFNGVGLRSLQSRVNLFRGSIHIDSILHEGTTISIFIPAAGTGL</sequence>